<evidence type="ECO:0000256" key="3">
    <source>
        <dbReference type="ARBA" id="ARBA00022448"/>
    </source>
</evidence>
<keyword evidence="3" id="KW-0813">Transport</keyword>
<comment type="subcellular location">
    <subcellularLocation>
        <location evidence="1">Cell envelope</location>
    </subcellularLocation>
</comment>
<comment type="similarity">
    <text evidence="2">Belongs to the bacterial solute-binding protein 8 family.</text>
</comment>
<dbReference type="SUPFAM" id="SSF53807">
    <property type="entry name" value="Helical backbone' metal receptor"/>
    <property type="match status" value="1"/>
</dbReference>
<feature type="domain" description="Fe/B12 periplasmic-binding" evidence="6">
    <location>
        <begin position="82"/>
        <end position="337"/>
    </location>
</feature>
<name>A0AAP4TXB1_9GAMM</name>
<dbReference type="PROSITE" id="PS50983">
    <property type="entry name" value="FE_B12_PBP"/>
    <property type="match status" value="1"/>
</dbReference>
<dbReference type="GO" id="GO:1901678">
    <property type="term" value="P:iron coordination entity transport"/>
    <property type="evidence" value="ECO:0007669"/>
    <property type="project" value="UniProtKB-ARBA"/>
</dbReference>
<evidence type="ECO:0000256" key="5">
    <source>
        <dbReference type="ARBA" id="ARBA00022729"/>
    </source>
</evidence>
<evidence type="ECO:0000256" key="2">
    <source>
        <dbReference type="ARBA" id="ARBA00008814"/>
    </source>
</evidence>
<comment type="caution">
    <text evidence="7">The sequence shown here is derived from an EMBL/GenBank/DDBJ whole genome shotgun (WGS) entry which is preliminary data.</text>
</comment>
<sequence>MWLKRCQTHLRHDSCSKAPRHQLAKLMHAPTNDSKPESYMKFRSLLFAVVTAVVAWVPVAQAGAITINDGSHDVTIPETPERVVVLEFSFVDSLASIGVPAVGVADDNDPKRLPAEVRNVLGDFASVGKRAQPSIEAIAALKPDLIIADVNRHTKMYDQLAAIAPTLLLPSRGEDYAESLESARIVAKSVGKRDAMQARLEKHADIMASYAEKVPDGASAVFAVAREDSLSLHGPDSYDGSVLEALGLEVPDAGPDSQNFVGLEQFLSVNPQYFMVGDYRHPSIVDKWQKEPLWQMLTAVKQQHVYHVAPNAWARNRGIMAAEKIAADVAAMFDDRYQDVQSR</sequence>
<keyword evidence="4" id="KW-0408">Iron</keyword>
<dbReference type="CDD" id="cd01146">
    <property type="entry name" value="FhuD"/>
    <property type="match status" value="1"/>
</dbReference>
<evidence type="ECO:0000256" key="1">
    <source>
        <dbReference type="ARBA" id="ARBA00004196"/>
    </source>
</evidence>
<keyword evidence="4" id="KW-0410">Iron transport</keyword>
<dbReference type="RefSeq" id="WP_303592546.1">
    <property type="nucleotide sequence ID" value="NZ_JAUORK010000001.1"/>
</dbReference>
<evidence type="ECO:0000313" key="8">
    <source>
        <dbReference type="Proteomes" id="UP001170481"/>
    </source>
</evidence>
<dbReference type="PANTHER" id="PTHR30532">
    <property type="entry name" value="IRON III DICITRATE-BINDING PERIPLASMIC PROTEIN"/>
    <property type="match status" value="1"/>
</dbReference>
<organism evidence="7 8">
    <name type="scientific">Cobetia amphilecti</name>
    <dbReference type="NCBI Taxonomy" id="1055104"/>
    <lineage>
        <taxon>Bacteria</taxon>
        <taxon>Pseudomonadati</taxon>
        <taxon>Pseudomonadota</taxon>
        <taxon>Gammaproteobacteria</taxon>
        <taxon>Oceanospirillales</taxon>
        <taxon>Halomonadaceae</taxon>
        <taxon>Cobetia</taxon>
    </lineage>
</organism>
<gene>
    <name evidence="7" type="ORF">Q4535_00905</name>
</gene>
<protein>
    <submittedName>
        <fullName evidence="7">Fe(3+) dicitrate ABC transporter substrate-binding protein</fullName>
    </submittedName>
</protein>
<dbReference type="InterPro" id="IPR051313">
    <property type="entry name" value="Bact_iron-sidero_bind"/>
</dbReference>
<keyword evidence="5" id="KW-0732">Signal</keyword>
<dbReference type="Gene3D" id="3.40.50.1980">
    <property type="entry name" value="Nitrogenase molybdenum iron protein domain"/>
    <property type="match status" value="2"/>
</dbReference>
<dbReference type="InterPro" id="IPR002491">
    <property type="entry name" value="ABC_transptr_periplasmic_BD"/>
</dbReference>
<evidence type="ECO:0000313" key="7">
    <source>
        <dbReference type="EMBL" id="MDO6670666.1"/>
    </source>
</evidence>
<dbReference type="EMBL" id="JAUORK010000001">
    <property type="protein sequence ID" value="MDO6670666.1"/>
    <property type="molecule type" value="Genomic_DNA"/>
</dbReference>
<proteinExistence type="inferred from homology"/>
<dbReference type="Pfam" id="PF01497">
    <property type="entry name" value="Peripla_BP_2"/>
    <property type="match status" value="1"/>
</dbReference>
<dbReference type="GO" id="GO:0030288">
    <property type="term" value="C:outer membrane-bounded periplasmic space"/>
    <property type="evidence" value="ECO:0007669"/>
    <property type="project" value="TreeGrafter"/>
</dbReference>
<dbReference type="AlphaFoldDB" id="A0AAP4TXB1"/>
<evidence type="ECO:0000256" key="4">
    <source>
        <dbReference type="ARBA" id="ARBA00022496"/>
    </source>
</evidence>
<reference evidence="7" key="1">
    <citation type="submission" date="2023-07" db="EMBL/GenBank/DDBJ databases">
        <title>Genome content predicts the carbon catabolic preferences of heterotrophic bacteria.</title>
        <authorList>
            <person name="Gralka M."/>
        </authorList>
    </citation>
    <scope>NUCLEOTIDE SEQUENCE</scope>
    <source>
        <strain evidence="7">C2R13</strain>
    </source>
</reference>
<keyword evidence="4" id="KW-0406">Ion transport</keyword>
<dbReference type="Proteomes" id="UP001170481">
    <property type="component" value="Unassembled WGS sequence"/>
</dbReference>
<dbReference type="NCBIfam" id="NF008501">
    <property type="entry name" value="PRK11411.1"/>
    <property type="match status" value="1"/>
</dbReference>
<accession>A0AAP4TXB1</accession>
<evidence type="ECO:0000259" key="6">
    <source>
        <dbReference type="PROSITE" id="PS50983"/>
    </source>
</evidence>
<dbReference type="PANTHER" id="PTHR30532:SF29">
    <property type="entry name" value="FE(3+) DICITRATE-BINDING PERIPLASMIC PROTEIN"/>
    <property type="match status" value="1"/>
</dbReference>